<dbReference type="STRING" id="710696.Intca_1242"/>
<dbReference type="OrthoDB" id="4420166at2"/>
<evidence type="ECO:0000256" key="1">
    <source>
        <dbReference type="ARBA" id="ARBA00023004"/>
    </source>
</evidence>
<dbReference type="KEGG" id="ica:Intca_1242"/>
<dbReference type="GO" id="GO:0046914">
    <property type="term" value="F:transition metal ion binding"/>
    <property type="evidence" value="ECO:0007669"/>
    <property type="project" value="InterPro"/>
</dbReference>
<keyword evidence="4" id="KW-1185">Reference proteome</keyword>
<name>E6SFL5_INTC7</name>
<sequence length="63" mass="6706">MVLATPRLGTAAIRRLGELGLRSGTEVVILHRTAGRGRVIATGTTRIALDRATLDAWPAEVAR</sequence>
<protein>
    <recommendedName>
        <fullName evidence="2">Ferrous iron transporter FeoA-like domain-containing protein</fullName>
    </recommendedName>
</protein>
<dbReference type="EMBL" id="CP002343">
    <property type="protein sequence ID" value="ADU47760.1"/>
    <property type="molecule type" value="Genomic_DNA"/>
</dbReference>
<accession>E6SFL5</accession>
<dbReference type="InterPro" id="IPR038157">
    <property type="entry name" value="FeoA_core_dom"/>
</dbReference>
<dbReference type="SUPFAM" id="SSF50037">
    <property type="entry name" value="C-terminal domain of transcriptional repressors"/>
    <property type="match status" value="1"/>
</dbReference>
<evidence type="ECO:0000259" key="2">
    <source>
        <dbReference type="Pfam" id="PF04023"/>
    </source>
</evidence>
<dbReference type="Gene3D" id="2.30.30.90">
    <property type="match status" value="1"/>
</dbReference>
<feature type="domain" description="Ferrous iron transporter FeoA-like" evidence="2">
    <location>
        <begin position="10"/>
        <end position="53"/>
    </location>
</feature>
<dbReference type="Proteomes" id="UP000008914">
    <property type="component" value="Chromosome"/>
</dbReference>
<dbReference type="InterPro" id="IPR008988">
    <property type="entry name" value="Transcriptional_repressor_C"/>
</dbReference>
<dbReference type="Pfam" id="PF04023">
    <property type="entry name" value="FeoA"/>
    <property type="match status" value="1"/>
</dbReference>
<organism evidence="3 4">
    <name type="scientific">Intrasporangium calvum (strain ATCC 23552 / DSM 43043 / JCM 3097 / NBRC 12989 / NCIMB 10167 / NRRL B-3866 / 7 KIP)</name>
    <dbReference type="NCBI Taxonomy" id="710696"/>
    <lineage>
        <taxon>Bacteria</taxon>
        <taxon>Bacillati</taxon>
        <taxon>Actinomycetota</taxon>
        <taxon>Actinomycetes</taxon>
        <taxon>Micrococcales</taxon>
        <taxon>Intrasporangiaceae</taxon>
        <taxon>Intrasporangium</taxon>
    </lineage>
</organism>
<keyword evidence="1" id="KW-0408">Iron</keyword>
<evidence type="ECO:0000313" key="4">
    <source>
        <dbReference type="Proteomes" id="UP000008914"/>
    </source>
</evidence>
<dbReference type="InterPro" id="IPR007167">
    <property type="entry name" value="Fe-transptr_FeoA-like"/>
</dbReference>
<reference evidence="3 4" key="1">
    <citation type="journal article" date="2010" name="Stand. Genomic Sci.">
        <title>Complete genome sequence of Intrasporangium calvum type strain (7 KIP).</title>
        <authorList>
            <person name="Del Rio T.G."/>
            <person name="Chertkov O."/>
            <person name="Yasawong M."/>
            <person name="Lucas S."/>
            <person name="Deshpande S."/>
            <person name="Cheng J.F."/>
            <person name="Detter C."/>
            <person name="Tapia R."/>
            <person name="Han C."/>
            <person name="Goodwin L."/>
            <person name="Pitluck S."/>
            <person name="Liolios K."/>
            <person name="Ivanova N."/>
            <person name="Mavromatis K."/>
            <person name="Pati A."/>
            <person name="Chen A."/>
            <person name="Palaniappan K."/>
            <person name="Land M."/>
            <person name="Hauser L."/>
            <person name="Chang Y.J."/>
            <person name="Jeffries C.D."/>
            <person name="Rohde M."/>
            <person name="Pukall R."/>
            <person name="Sikorski J."/>
            <person name="Goker M."/>
            <person name="Woyke T."/>
            <person name="Bristow J."/>
            <person name="Eisen J.A."/>
            <person name="Markowitz V."/>
            <person name="Hugenholtz P."/>
            <person name="Kyrpides N.C."/>
            <person name="Klenk H.P."/>
            <person name="Lapidus A."/>
        </authorList>
    </citation>
    <scope>NUCLEOTIDE SEQUENCE [LARGE SCALE GENOMIC DNA]</scope>
    <source>
        <strain evidence="4">ATCC 23552 / DSM 43043 / JCM 3097 / NBRC 12989 / 7 KIP</strain>
    </source>
</reference>
<proteinExistence type="predicted"/>
<dbReference type="HOGENOM" id="CLU_2879856_0_0_11"/>
<evidence type="ECO:0000313" key="3">
    <source>
        <dbReference type="EMBL" id="ADU47760.1"/>
    </source>
</evidence>
<dbReference type="AlphaFoldDB" id="E6SFL5"/>
<gene>
    <name evidence="3" type="ordered locus">Intca_1242</name>
</gene>